<dbReference type="AlphaFoldDB" id="A0AA41Y448"/>
<dbReference type="EMBL" id="JAPAAF010000002">
    <property type="protein sequence ID" value="MCW0481539.1"/>
    <property type="molecule type" value="Genomic_DNA"/>
</dbReference>
<dbReference type="InterPro" id="IPR025345">
    <property type="entry name" value="DUF4249"/>
</dbReference>
<accession>A0AA41Y448</accession>
<dbReference type="Pfam" id="PF14054">
    <property type="entry name" value="DUF4249"/>
    <property type="match status" value="1"/>
</dbReference>
<organism evidence="1 2">
    <name type="scientific">Gaoshiqia sediminis</name>
    <dbReference type="NCBI Taxonomy" id="2986998"/>
    <lineage>
        <taxon>Bacteria</taxon>
        <taxon>Pseudomonadati</taxon>
        <taxon>Bacteroidota</taxon>
        <taxon>Bacteroidia</taxon>
        <taxon>Marinilabiliales</taxon>
        <taxon>Prolixibacteraceae</taxon>
        <taxon>Gaoshiqia</taxon>
    </lineage>
</organism>
<evidence type="ECO:0000313" key="1">
    <source>
        <dbReference type="EMBL" id="MCW0481539.1"/>
    </source>
</evidence>
<gene>
    <name evidence="1" type="ORF">N2K84_02285</name>
</gene>
<dbReference type="Proteomes" id="UP001163821">
    <property type="component" value="Unassembled WGS sequence"/>
</dbReference>
<proteinExistence type="predicted"/>
<name>A0AA41Y448_9BACT</name>
<comment type="caution">
    <text evidence="1">The sequence shown here is derived from an EMBL/GenBank/DDBJ whole genome shotgun (WGS) entry which is preliminary data.</text>
</comment>
<reference evidence="1" key="1">
    <citation type="submission" date="2022-10" db="EMBL/GenBank/DDBJ databases">
        <title>Gaoshiqiia sediminis gen. nov., sp. nov., isolated from coastal sediment.</title>
        <authorList>
            <person name="Yu W.X."/>
            <person name="Mu D.S."/>
            <person name="Du J.Z."/>
            <person name="Liang Y.Q."/>
        </authorList>
    </citation>
    <scope>NUCLEOTIDE SEQUENCE</scope>
    <source>
        <strain evidence="1">A06</strain>
    </source>
</reference>
<keyword evidence="2" id="KW-1185">Reference proteome</keyword>
<sequence>MKYLKYFFPAVLAALFSACTERVEIDLKEAGEPKLVVFAEITNERKAHALYLSRSVPYFYNQEGPVVAGATVRISDGTNTTQLTEDITQPGVYLTPEDFAGIPGFTYRLTIEDVDVNDDGIAETYSAETEMKNTVPVEHITVIYNSRWDGWEVKLYALEPGETTDYYLFKVYKNGVLYTDTIDNYWTTDDKFFNGNKIDGPIVQYFDEEKGEIVNPGDMVTLEMAGITKEYYEFINALQQEVNEKIPLFSGPAANLKGNISNGALGFFAVMPTSRGSTVYRGEGLPQAVTVTNN</sequence>
<dbReference type="PROSITE" id="PS51257">
    <property type="entry name" value="PROKAR_LIPOPROTEIN"/>
    <property type="match status" value="1"/>
</dbReference>
<dbReference type="RefSeq" id="WP_282590149.1">
    <property type="nucleotide sequence ID" value="NZ_JAPAAF010000002.1"/>
</dbReference>
<protein>
    <submittedName>
        <fullName evidence="1">DUF4249 domain-containing protein</fullName>
    </submittedName>
</protein>
<evidence type="ECO:0000313" key="2">
    <source>
        <dbReference type="Proteomes" id="UP001163821"/>
    </source>
</evidence>